<dbReference type="Proteomes" id="UP001187531">
    <property type="component" value="Unassembled WGS sequence"/>
</dbReference>
<comment type="caution">
    <text evidence="1">The sequence shown here is derived from an EMBL/GenBank/DDBJ whole genome shotgun (WGS) entry which is preliminary data.</text>
</comment>
<evidence type="ECO:0000313" key="2">
    <source>
        <dbReference type="Proteomes" id="UP001187531"/>
    </source>
</evidence>
<proteinExistence type="predicted"/>
<dbReference type="AlphaFoldDB" id="A0AA88LF79"/>
<protein>
    <submittedName>
        <fullName evidence="1">Uncharacterized protein</fullName>
    </submittedName>
</protein>
<sequence length="271" mass="30722">MKKAICNDLSITRWSVARADIIIFQHILGNDGFLASYEISKIIVKAGKPHNIGETVILPAVSAIISSVMRQNAIEITNSIPLSNSSVTRRIDEMVEDVEKQLIAHLHVKQFALQIGESSLRDNEALLLAYVRFNNEGPKEEMLFARSLTTDKKGETIFNEVSIPFEVNVAEIELSLQEPLIELQSDEITREKFKDEKYIYGKQPTLLQSTLCSGIKRSFTLLLFLSYLVEARFSRVSQMLSKARHRLDIVKRREASTTGISLNKHAFSFFF</sequence>
<gene>
    <name evidence="1" type="ORF">QYM36_002822</name>
</gene>
<organism evidence="1 2">
    <name type="scientific">Artemia franciscana</name>
    <name type="common">Brine shrimp</name>
    <name type="synonym">Artemia sanfranciscana</name>
    <dbReference type="NCBI Taxonomy" id="6661"/>
    <lineage>
        <taxon>Eukaryota</taxon>
        <taxon>Metazoa</taxon>
        <taxon>Ecdysozoa</taxon>
        <taxon>Arthropoda</taxon>
        <taxon>Crustacea</taxon>
        <taxon>Branchiopoda</taxon>
        <taxon>Anostraca</taxon>
        <taxon>Artemiidae</taxon>
        <taxon>Artemia</taxon>
    </lineage>
</organism>
<accession>A0AA88LF79</accession>
<evidence type="ECO:0000313" key="1">
    <source>
        <dbReference type="EMBL" id="KAK2722411.1"/>
    </source>
</evidence>
<dbReference type="PANTHER" id="PTHR45913:SF22">
    <property type="entry name" value="SCAN BOX DOMAIN-CONTAINING PROTEIN"/>
    <property type="match status" value="1"/>
</dbReference>
<dbReference type="EMBL" id="JAVRJZ010000005">
    <property type="protein sequence ID" value="KAK2722411.1"/>
    <property type="molecule type" value="Genomic_DNA"/>
</dbReference>
<keyword evidence="2" id="KW-1185">Reference proteome</keyword>
<reference evidence="1" key="1">
    <citation type="submission" date="2023-07" db="EMBL/GenBank/DDBJ databases">
        <title>Chromosome-level genome assembly of Artemia franciscana.</title>
        <authorList>
            <person name="Jo E."/>
        </authorList>
    </citation>
    <scope>NUCLEOTIDE SEQUENCE</scope>
    <source>
        <tissue evidence="1">Whole body</tissue>
    </source>
</reference>
<dbReference type="PANTHER" id="PTHR45913">
    <property type="entry name" value="EPM2A-INTERACTING PROTEIN 1"/>
    <property type="match status" value="1"/>
</dbReference>
<name>A0AA88LF79_ARTSF</name>